<dbReference type="GeneTree" id="ENSGT00940000153695"/>
<proteinExistence type="predicted"/>
<dbReference type="PANTHER" id="PTHR24124:SF5">
    <property type="entry name" value="NF-KAPPA-B INHIBITOR ZETA"/>
    <property type="match status" value="1"/>
</dbReference>
<feature type="region of interest" description="Disordered" evidence="7">
    <location>
        <begin position="41"/>
        <end position="66"/>
    </location>
</feature>
<dbReference type="InParanoid" id="A0A3B1JN75"/>
<feature type="domain" description="OCA" evidence="8">
    <location>
        <begin position="88"/>
        <end position="110"/>
    </location>
</feature>
<dbReference type="Pfam" id="PF12796">
    <property type="entry name" value="Ank_2"/>
    <property type="match status" value="2"/>
</dbReference>
<keyword evidence="1" id="KW-0677">Repeat</keyword>
<dbReference type="Proteomes" id="UP000018467">
    <property type="component" value="Unassembled WGS sequence"/>
</dbReference>
<evidence type="ECO:0000256" key="6">
    <source>
        <dbReference type="PROSITE-ProRule" id="PRU00023"/>
    </source>
</evidence>
<evidence type="ECO:0000256" key="4">
    <source>
        <dbReference type="ARBA" id="ARBA00023159"/>
    </source>
</evidence>
<dbReference type="PROSITE" id="PS50088">
    <property type="entry name" value="ANK_REPEAT"/>
    <property type="match status" value="3"/>
</dbReference>
<dbReference type="STRING" id="7994.ENSAMXP00000042804"/>
<dbReference type="PANTHER" id="PTHR24124">
    <property type="entry name" value="ANKYRIN REPEAT FAMILY A"/>
    <property type="match status" value="1"/>
</dbReference>
<dbReference type="SUPFAM" id="SSF48403">
    <property type="entry name" value="Ankyrin repeat"/>
    <property type="match status" value="1"/>
</dbReference>
<feature type="repeat" description="ANK" evidence="6">
    <location>
        <begin position="485"/>
        <end position="521"/>
    </location>
</feature>
<dbReference type="GO" id="GO:0003677">
    <property type="term" value="F:DNA binding"/>
    <property type="evidence" value="ECO:0007669"/>
    <property type="project" value="InterPro"/>
</dbReference>
<keyword evidence="10" id="KW-1185">Reference proteome</keyword>
<dbReference type="InterPro" id="IPR002110">
    <property type="entry name" value="Ankyrin_rpt"/>
</dbReference>
<dbReference type="PROSITE" id="PS52003">
    <property type="entry name" value="OCA"/>
    <property type="match status" value="1"/>
</dbReference>
<keyword evidence="2" id="KW-0805">Transcription regulation</keyword>
<evidence type="ECO:0000256" key="7">
    <source>
        <dbReference type="SAM" id="MobiDB-lite"/>
    </source>
</evidence>
<dbReference type="Ensembl" id="ENSAMXT00000039125.1">
    <property type="protein sequence ID" value="ENSAMXP00000042804.1"/>
    <property type="gene ID" value="ENSAMXG00000015888.2"/>
</dbReference>
<evidence type="ECO:0000313" key="9">
    <source>
        <dbReference type="Ensembl" id="ENSAMXP00000042804.1"/>
    </source>
</evidence>
<reference evidence="9" key="4">
    <citation type="submission" date="2025-09" db="UniProtKB">
        <authorList>
            <consortium name="Ensembl"/>
        </authorList>
    </citation>
    <scope>IDENTIFICATION</scope>
</reference>
<name>A0A3B1JN75_ASTMX</name>
<dbReference type="FunFam" id="1.25.40.20:FF:000097">
    <property type="entry name" value="NF-kappa-B inhibitor zeta isoform X1"/>
    <property type="match status" value="1"/>
</dbReference>
<dbReference type="GO" id="GO:0005634">
    <property type="term" value="C:nucleus"/>
    <property type="evidence" value="ECO:0007669"/>
    <property type="project" value="TreeGrafter"/>
</dbReference>
<feature type="compositionally biased region" description="Polar residues" evidence="7">
    <location>
        <begin position="41"/>
        <end position="50"/>
    </location>
</feature>
<keyword evidence="4" id="KW-0010">Activator</keyword>
<dbReference type="Gene3D" id="1.25.40.20">
    <property type="entry name" value="Ankyrin repeat-containing domain"/>
    <property type="match status" value="1"/>
</dbReference>
<dbReference type="PRINTS" id="PR01415">
    <property type="entry name" value="ANKYRIN"/>
</dbReference>
<dbReference type="Bgee" id="ENSAMXG00000015888">
    <property type="expression patterns" value="Expressed in zone of skin and 13 other cell types or tissues"/>
</dbReference>
<accession>A0A3B1JN75</accession>
<dbReference type="PROSITE" id="PS50297">
    <property type="entry name" value="ANK_REP_REGION"/>
    <property type="match status" value="3"/>
</dbReference>
<sequence length="557" mass="60594">MIIDRISEGYSAVLDRDTDVMTSPVHLWSFYGCSSPATEPSSCSGQQSPWSPGESERSWGSAASPPLTELGLQGSVTVDSPLDVLQHSSRYQGVRVKNTVRDLIMQKRSCDIQTQKSNNETEFPAITQLLQSAKRKYESDFPQTVPKRPATSQNNVLSSCCLSEIIPKEQTICTGFGDLFGSGGLSIDSVKVQSSPLPEPQEPLPTYYTTTPSPQYSSCQLSQVQESPYMSPFQSPSPQQGFTPCVSTAAPVSFFQWQIQQEEEKLANLTPQDLMSKDADGDTFLHIAVAQGRRALAYVLAKKMADLGMLDLKEHNNQSAFQVSVAANQHLIAQDLLSLGAQVNTADCWGRSPLHVCAEKGHTLTLQAIQRAMDNNGQRVNVEAVNYDGLTALHIAVLSHNAVVQELSRIGAPQSPQTTALMQRRKLLGECINTLLQMGASYGTTDRKSGRTALHMAAEEANVELLRLFLDQPNSFTVVNAKAYNGNTALHVAAAQQGRQAQVHAVQLLMRRGADPSSKNLENEQPIQLVPEGTVGDQVSGCVNPTGLQQWFIPLIG</sequence>
<dbReference type="SMART" id="SM00248">
    <property type="entry name" value="ANK"/>
    <property type="match status" value="6"/>
</dbReference>
<feature type="repeat" description="ANK" evidence="6">
    <location>
        <begin position="449"/>
        <end position="481"/>
    </location>
</feature>
<feature type="repeat" description="ANK" evidence="6">
    <location>
        <begin position="280"/>
        <end position="312"/>
    </location>
</feature>
<reference evidence="10" key="1">
    <citation type="submission" date="2013-03" db="EMBL/GenBank/DDBJ databases">
        <authorList>
            <person name="Jeffery W."/>
            <person name="Warren W."/>
            <person name="Wilson R.K."/>
        </authorList>
    </citation>
    <scope>NUCLEOTIDE SEQUENCE</scope>
    <source>
        <strain evidence="10">female</strain>
    </source>
</reference>
<evidence type="ECO:0000313" key="10">
    <source>
        <dbReference type="Proteomes" id="UP000018467"/>
    </source>
</evidence>
<organism evidence="9 10">
    <name type="scientific">Astyanax mexicanus</name>
    <name type="common">Blind cave fish</name>
    <name type="synonym">Astyanax fasciatus mexicanus</name>
    <dbReference type="NCBI Taxonomy" id="7994"/>
    <lineage>
        <taxon>Eukaryota</taxon>
        <taxon>Metazoa</taxon>
        <taxon>Chordata</taxon>
        <taxon>Craniata</taxon>
        <taxon>Vertebrata</taxon>
        <taxon>Euteleostomi</taxon>
        <taxon>Actinopterygii</taxon>
        <taxon>Neopterygii</taxon>
        <taxon>Teleostei</taxon>
        <taxon>Ostariophysi</taxon>
        <taxon>Characiformes</taxon>
        <taxon>Characoidei</taxon>
        <taxon>Acestrorhamphidae</taxon>
        <taxon>Acestrorhamphinae</taxon>
        <taxon>Astyanax</taxon>
    </lineage>
</organism>
<dbReference type="InterPro" id="IPR036770">
    <property type="entry name" value="Ankyrin_rpt-contain_sf"/>
</dbReference>
<keyword evidence="3 6" id="KW-0040">ANK repeat</keyword>
<reference evidence="9" key="3">
    <citation type="submission" date="2025-08" db="UniProtKB">
        <authorList>
            <consortium name="Ensembl"/>
        </authorList>
    </citation>
    <scope>IDENTIFICATION</scope>
</reference>
<dbReference type="PROSITE" id="PS51257">
    <property type="entry name" value="PROKAR_LIPOPROTEIN"/>
    <property type="match status" value="1"/>
</dbReference>
<dbReference type="InterPro" id="IPR047571">
    <property type="entry name" value="OCA"/>
</dbReference>
<evidence type="ECO:0000256" key="1">
    <source>
        <dbReference type="ARBA" id="ARBA00022737"/>
    </source>
</evidence>
<dbReference type="GO" id="GO:0070974">
    <property type="term" value="F:POU domain binding"/>
    <property type="evidence" value="ECO:0007669"/>
    <property type="project" value="InterPro"/>
</dbReference>
<protein>
    <submittedName>
        <fullName evidence="9">NFKB inhibitor zeta</fullName>
    </submittedName>
</protein>
<dbReference type="GO" id="GO:0010468">
    <property type="term" value="P:regulation of gene expression"/>
    <property type="evidence" value="ECO:0007669"/>
    <property type="project" value="TreeGrafter"/>
</dbReference>
<reference evidence="10" key="2">
    <citation type="journal article" date="2014" name="Nat. Commun.">
        <title>The cavefish genome reveals candidate genes for eye loss.</title>
        <authorList>
            <person name="McGaugh S.E."/>
            <person name="Gross J.B."/>
            <person name="Aken B."/>
            <person name="Blin M."/>
            <person name="Borowsky R."/>
            <person name="Chalopin D."/>
            <person name="Hinaux H."/>
            <person name="Jeffery W.R."/>
            <person name="Keene A."/>
            <person name="Ma L."/>
            <person name="Minx P."/>
            <person name="Murphy D."/>
            <person name="O'Quin K.E."/>
            <person name="Retaux S."/>
            <person name="Rohner N."/>
            <person name="Searle S.M."/>
            <person name="Stahl B.A."/>
            <person name="Tabin C."/>
            <person name="Volff J.N."/>
            <person name="Yoshizawa M."/>
            <person name="Warren W.C."/>
        </authorList>
    </citation>
    <scope>NUCLEOTIDE SEQUENCE [LARGE SCALE GENOMIC DNA]</scope>
    <source>
        <strain evidence="10">female</strain>
    </source>
</reference>
<keyword evidence="5" id="KW-0804">Transcription</keyword>
<evidence type="ECO:0000256" key="3">
    <source>
        <dbReference type="ARBA" id="ARBA00023043"/>
    </source>
</evidence>
<evidence type="ECO:0000256" key="5">
    <source>
        <dbReference type="ARBA" id="ARBA00023163"/>
    </source>
</evidence>
<evidence type="ECO:0000256" key="2">
    <source>
        <dbReference type="ARBA" id="ARBA00023015"/>
    </source>
</evidence>
<evidence type="ECO:0000259" key="8">
    <source>
        <dbReference type="PROSITE" id="PS52003"/>
    </source>
</evidence>
<dbReference type="AlphaFoldDB" id="A0A3B1JN75"/>